<dbReference type="Gene3D" id="3.30.559.30">
    <property type="entry name" value="Nonribosomal peptide synthetase, condensation domain"/>
    <property type="match status" value="1"/>
</dbReference>
<dbReference type="InterPro" id="IPR020841">
    <property type="entry name" value="PKS_Beta-ketoAc_synthase_dom"/>
</dbReference>
<dbReference type="InterPro" id="IPR009081">
    <property type="entry name" value="PP-bd_ACP"/>
</dbReference>
<dbReference type="PROSITE" id="PS00012">
    <property type="entry name" value="PHOSPHOPANTETHEINE"/>
    <property type="match status" value="1"/>
</dbReference>
<dbReference type="GO" id="GO:0004315">
    <property type="term" value="F:3-oxoacyl-[acyl-carrier-protein] synthase activity"/>
    <property type="evidence" value="ECO:0007669"/>
    <property type="project" value="InterPro"/>
</dbReference>
<keyword evidence="3" id="KW-0597">Phosphoprotein</keyword>
<dbReference type="InterPro" id="IPR016039">
    <property type="entry name" value="Thiolase-like"/>
</dbReference>
<dbReference type="Pfam" id="PF00668">
    <property type="entry name" value="Condensation"/>
    <property type="match status" value="1"/>
</dbReference>
<dbReference type="InterPro" id="IPR014030">
    <property type="entry name" value="Ketoacyl_synth_N"/>
</dbReference>
<evidence type="ECO:0000313" key="6">
    <source>
        <dbReference type="EMBL" id="URZ12192.1"/>
    </source>
</evidence>
<gene>
    <name evidence="6" type="ORF">CROST_029090</name>
</gene>
<dbReference type="Pfam" id="PF02801">
    <property type="entry name" value="Ketoacyl-synt_C"/>
    <property type="match status" value="2"/>
</dbReference>
<keyword evidence="5" id="KW-0808">Transferase</keyword>
<dbReference type="Gene3D" id="1.10.1200.10">
    <property type="entry name" value="ACP-like"/>
    <property type="match status" value="2"/>
</dbReference>
<dbReference type="PROSITE" id="PS52004">
    <property type="entry name" value="KS3_2"/>
    <property type="match status" value="2"/>
</dbReference>
<dbReference type="Pfam" id="PF00550">
    <property type="entry name" value="PP-binding"/>
    <property type="match status" value="2"/>
</dbReference>
<dbReference type="SUPFAM" id="SSF52777">
    <property type="entry name" value="CoA-dependent acyltransferases"/>
    <property type="match status" value="2"/>
</dbReference>
<dbReference type="GO" id="GO:0031177">
    <property type="term" value="F:phosphopantetheine binding"/>
    <property type="evidence" value="ECO:0007669"/>
    <property type="project" value="InterPro"/>
</dbReference>
<dbReference type="InterPro" id="IPR014031">
    <property type="entry name" value="Ketoacyl_synth_C"/>
</dbReference>
<dbReference type="CDD" id="cd00833">
    <property type="entry name" value="PKS"/>
    <property type="match status" value="2"/>
</dbReference>
<evidence type="ECO:0000313" key="7">
    <source>
        <dbReference type="Proteomes" id="UP000190951"/>
    </source>
</evidence>
<dbReference type="FunFam" id="3.30.559.10:FF:000023">
    <property type="entry name" value="Non-ribosomal peptide synthetase"/>
    <property type="match status" value="1"/>
</dbReference>
<dbReference type="GO" id="GO:0016874">
    <property type="term" value="F:ligase activity"/>
    <property type="evidence" value="ECO:0007669"/>
    <property type="project" value="UniProtKB-KW"/>
</dbReference>
<sequence length="1915" mass="217485">MNLDILNKIDITEFSDEDSSNKNAYKDESIAIIGMSVKAPCADNVEEFWDSLKVGKECVRAVPQNRKKFNIDYLEYLGYKREEIKFIYANYIEEIDKFDYEFFNINPKEAELMDPGQRLFLQTAWEAIEDAGCVEKKLSNSKTGVYVGYGDDSEYLNIISNIDHDVVGIAQTGNIKPILASRLSYLLNLKGPSMIIDTTCSSSLTAIHIASQALKSKECDMAIAGGVSIRVLPSKNHSSLGVESKNSRVKTFDDSSNGTLLGEGIGVVILKTLSKAIEDKDNIYGVIKASSLNQDGKSSGITAPNQIAQEELITTTWQKAGISPTSLSYIEAHGTGTKLGDPIEIKGIKRAFEMYTDKKQFCAIGSIKPNVGHSIQASGVIGVIKVLLMMKYKTIPPLINFDYPNKSIKFEDSPLFINNKLRKLDDNNGIIRCGISSFGVSGTNAHMILEKDESLCVKDNDKHCDSYILTLSAKNKESLEMLVNKYKNMLKNRCIDGVGNICYTANVRRNHYNYRMAIVFKSVEELYEKLSDNKLDGVYYNKNFLVDKLNKDKLTSEANSLIDNNISSEKLSNIAKLYIEGADVDFSKLYEEKSYKVVHVPTYQFKKNICWIKVPKKDINKEKKDINKLQQVKFDIDDTIILSGRSNGLYTRTEKVITTILKKLMGINKIGINDRFSDMGGDSIVLTKFHEDLKKVLGIEFSIADIFSYPTIGKLGKYLDNNFANIENETQNKEPKMVNNDTDIAVIGISAKLPAADSVEEYWDNMISERECIVNFPRDRKKYANKYLRYSGKYDGNVKYIKCGYMKNIDEFDWKFFNISPKEANIMDPHQRLFLQEAWKTIEDAGYSKEEIAGTKTGVYLGYANDFAFNYWRIVNEVDEESFKLAVGPNLSSVIPSRISYLLDLKGPSMLVDTACASSLVAVHLACQAILNGECEMALAGGARVEIMPICNEYNKLGVESSSYHLRAFDNSSDGIVWGEGVASLLLKPLKKAREDGDHIYAVIKGSTVNQDGASMGISTPNPEAQTQMIVDCLKNTNINPETIDYIECHGTGTEIGDPIEVNSITNAYKQFTSKKQFCGIGSIKSSIGHCNATSGIAAVIKMVLALKYKELPASINWEIPNSKINFENSPVYFLNKSVKWAERSTPRRCAINSFGFSGTNCHVILEEENSKYKEESDCVNLFVLSSKSANSLWEYIKSYSQYLKNNTCNNITSLCYTASCGRSHYKYRLALVVKDIKDLENKINKILDNGYETFIKENNNDSVEQASYENIDNFISLFIDNGRRDKMYLEQIARYYKEGAEISWKRLYSDKKYTKVSIPTYIFEKTKCWVEIPEKNNESYNAVQIIEEIMKKSELSKELTEELNNVLEEFKENREVNLPNKKQISIVGRESNNYTEVEVIVAEIWCDVLGLDEIDINVNFYEVGGHSIAMMQIVSKINKKLKTNLSYSEFNEQNSVKTLAQMLESKEKSITQEEYLSITPDPSSMYDSFPITDIQMSYLLGRNDSFEMGGVAPQVYMEIETSLDIKRLNRSLNKLIARHPMLRAVVDNNGTQHILEGELKYNIEITDISQMNNEEIEKYITEEREKVALKSFKADEWPLIRIVALKINDKKHHLFIAFDTLIMDGSSLRIIGDEWISYYKNENLELPKLELTFRDYMLALEKFNHSKMYENDKKYWLEKLEDFPKAPELLYKVNPSDISNPSFKRLSRTYNKENWGKIKDIAKELGVSPSSLLCTAYAEVLAYWSNQSRFTVSLTVFNRLPFHKDVDKIVGDFTSVMLIPINFNNEESFFDRVKNIHKDVLNSLEHRSFDGVEMIRKIAVRDKKVGQPVMPIVFTSMLFDGEYNPWSEFGETKIGMSQTPQVYIDHQAGEIGGELVINWDYVSEIFDKDVINNMFNQYVGILDYLISINTEEDK</sequence>
<dbReference type="InterPro" id="IPR020806">
    <property type="entry name" value="PKS_PP-bd"/>
</dbReference>
<protein>
    <submittedName>
        <fullName evidence="6">Uncharacterized protein</fullName>
    </submittedName>
</protein>
<keyword evidence="2" id="KW-0596">Phosphopantetheine</keyword>
<dbReference type="GO" id="GO:0005737">
    <property type="term" value="C:cytoplasm"/>
    <property type="evidence" value="ECO:0007669"/>
    <property type="project" value="TreeGrafter"/>
</dbReference>
<dbReference type="InterPro" id="IPR050091">
    <property type="entry name" value="PKS_NRPS_Biosynth_Enz"/>
</dbReference>
<evidence type="ECO:0000256" key="5">
    <source>
        <dbReference type="ARBA" id="ARBA00022679"/>
    </source>
</evidence>
<dbReference type="SUPFAM" id="SSF47336">
    <property type="entry name" value="ACP-like"/>
    <property type="match status" value="2"/>
</dbReference>
<dbReference type="SMART" id="SM00825">
    <property type="entry name" value="PKS_KS"/>
    <property type="match status" value="2"/>
</dbReference>
<dbReference type="InterPro" id="IPR023213">
    <property type="entry name" value="CAT-like_dom_sf"/>
</dbReference>
<dbReference type="CDD" id="cd19535">
    <property type="entry name" value="Cyc_NRPS"/>
    <property type="match status" value="1"/>
</dbReference>
<dbReference type="InterPro" id="IPR006162">
    <property type="entry name" value="Ppantetheine_attach_site"/>
</dbReference>
<dbReference type="RefSeq" id="WP_207651314.1">
    <property type="nucleotide sequence ID" value="NZ_CP096983.1"/>
</dbReference>
<dbReference type="Pfam" id="PF22621">
    <property type="entry name" value="CurL-like_PKS_C"/>
    <property type="match status" value="2"/>
</dbReference>
<comment type="cofactor">
    <cofactor evidence="1">
        <name>pantetheine 4'-phosphate</name>
        <dbReference type="ChEBI" id="CHEBI:47942"/>
    </cofactor>
</comment>
<dbReference type="SMART" id="SM00823">
    <property type="entry name" value="PKS_PP"/>
    <property type="match status" value="1"/>
</dbReference>
<dbReference type="FunFam" id="3.30.559.30:FF:000006">
    <property type="entry name" value="Yersiniabactin polyketide/non-ribosomal peptide synthetase"/>
    <property type="match status" value="1"/>
</dbReference>
<dbReference type="Pfam" id="PF00109">
    <property type="entry name" value="ketoacyl-synt"/>
    <property type="match status" value="2"/>
</dbReference>
<dbReference type="PANTHER" id="PTHR43775:SF37">
    <property type="entry name" value="SI:DKEY-61P9.11"/>
    <property type="match status" value="1"/>
</dbReference>
<dbReference type="InterPro" id="IPR018201">
    <property type="entry name" value="Ketoacyl_synth_AS"/>
</dbReference>
<organism evidence="6 7">
    <name type="scientific">Clostridium felsineum</name>
    <dbReference type="NCBI Taxonomy" id="36839"/>
    <lineage>
        <taxon>Bacteria</taxon>
        <taxon>Bacillati</taxon>
        <taxon>Bacillota</taxon>
        <taxon>Clostridia</taxon>
        <taxon>Eubacteriales</taxon>
        <taxon>Clostridiaceae</taxon>
        <taxon>Clostridium</taxon>
    </lineage>
</organism>
<dbReference type="SUPFAM" id="SSF53901">
    <property type="entry name" value="Thiolase-like"/>
    <property type="match status" value="2"/>
</dbReference>
<dbReference type="KEGG" id="crw:CROST_029090"/>
<dbReference type="STRING" id="84029.CROST_19110"/>
<dbReference type="InterPro" id="IPR057737">
    <property type="entry name" value="Condensation_MtbB-like"/>
</dbReference>
<evidence type="ECO:0000256" key="3">
    <source>
        <dbReference type="ARBA" id="ARBA00022553"/>
    </source>
</evidence>
<dbReference type="Gene3D" id="3.30.559.10">
    <property type="entry name" value="Chloramphenicol acetyltransferase-like domain"/>
    <property type="match status" value="1"/>
</dbReference>
<dbReference type="GO" id="GO:0005886">
    <property type="term" value="C:plasma membrane"/>
    <property type="evidence" value="ECO:0007669"/>
    <property type="project" value="TreeGrafter"/>
</dbReference>
<dbReference type="Gene3D" id="1.10.1240.100">
    <property type="match status" value="2"/>
</dbReference>
<name>A0A1S8MHV3_9CLOT</name>
<dbReference type="PROSITE" id="PS00606">
    <property type="entry name" value="KS3_1"/>
    <property type="match status" value="1"/>
</dbReference>
<dbReference type="EMBL" id="CP096983">
    <property type="protein sequence ID" value="URZ12192.1"/>
    <property type="molecule type" value="Genomic_DNA"/>
</dbReference>
<dbReference type="PROSITE" id="PS50075">
    <property type="entry name" value="CARRIER"/>
    <property type="match status" value="2"/>
</dbReference>
<dbReference type="GO" id="GO:0004312">
    <property type="term" value="F:fatty acid synthase activity"/>
    <property type="evidence" value="ECO:0007669"/>
    <property type="project" value="TreeGrafter"/>
</dbReference>
<accession>A0A1S8MHV3</accession>
<dbReference type="Proteomes" id="UP000190951">
    <property type="component" value="Chromosome"/>
</dbReference>
<evidence type="ECO:0000256" key="1">
    <source>
        <dbReference type="ARBA" id="ARBA00001957"/>
    </source>
</evidence>
<reference evidence="6 7" key="1">
    <citation type="submission" date="2022-04" db="EMBL/GenBank/DDBJ databases">
        <title>Genome sequence of C. roseum typestrain.</title>
        <authorList>
            <person name="Poehlein A."/>
            <person name="Schoch T."/>
            <person name="Duerre P."/>
            <person name="Daniel R."/>
        </authorList>
    </citation>
    <scope>NUCLEOTIDE SEQUENCE [LARGE SCALE GENOMIC DNA]</scope>
    <source>
        <strain evidence="6 7">DSM 7320</strain>
    </source>
</reference>
<dbReference type="InterPro" id="IPR036736">
    <property type="entry name" value="ACP-like_sf"/>
</dbReference>
<evidence type="ECO:0000256" key="2">
    <source>
        <dbReference type="ARBA" id="ARBA00022450"/>
    </source>
</evidence>
<dbReference type="Gene3D" id="3.40.47.10">
    <property type="match status" value="2"/>
</dbReference>
<dbReference type="PANTHER" id="PTHR43775">
    <property type="entry name" value="FATTY ACID SYNTHASE"/>
    <property type="match status" value="1"/>
</dbReference>
<dbReference type="InterPro" id="IPR001242">
    <property type="entry name" value="Condensation_dom"/>
</dbReference>
<dbReference type="GO" id="GO:0006633">
    <property type="term" value="P:fatty acid biosynthetic process"/>
    <property type="evidence" value="ECO:0007669"/>
    <property type="project" value="InterPro"/>
</dbReference>
<proteinExistence type="predicted"/>
<dbReference type="GO" id="GO:0071770">
    <property type="term" value="P:DIM/DIP cell wall layer assembly"/>
    <property type="evidence" value="ECO:0007669"/>
    <property type="project" value="TreeGrafter"/>
</dbReference>
<keyword evidence="4" id="KW-0436">Ligase</keyword>
<evidence type="ECO:0000256" key="4">
    <source>
        <dbReference type="ARBA" id="ARBA00022598"/>
    </source>
</evidence>
<keyword evidence="7" id="KW-1185">Reference proteome</keyword>